<protein>
    <submittedName>
        <fullName evidence="2">PF04187 family protein</fullName>
    </submittedName>
</protein>
<comment type="caution">
    <text evidence="2">The sequence shown here is derived from an EMBL/GenBank/DDBJ whole genome shotgun (WGS) entry which is preliminary data.</text>
</comment>
<evidence type="ECO:0000313" key="3">
    <source>
        <dbReference type="Proteomes" id="UP000013996"/>
    </source>
</evidence>
<dbReference type="Pfam" id="PF04187">
    <property type="entry name" value="Cofac_haem_bdg"/>
    <property type="match status" value="1"/>
</dbReference>
<reference evidence="2 3" key="1">
    <citation type="submission" date="2013-04" db="EMBL/GenBank/DDBJ databases">
        <authorList>
            <person name="Harkins D.M."/>
            <person name="Durkin A.S."/>
            <person name="Brinkac L.M."/>
            <person name="Haft D.H."/>
            <person name="Selengut J.D."/>
            <person name="Sanka R."/>
            <person name="DePew J."/>
            <person name="Purushe J."/>
            <person name="Hartskeerl R.A."/>
            <person name="Ahmed A."/>
            <person name="van der Linden H."/>
            <person name="Goris M.G.A."/>
            <person name="Vinetz J.M."/>
            <person name="Sutton G.G."/>
            <person name="Nierman W.C."/>
            <person name="Fouts D.E."/>
        </authorList>
    </citation>
    <scope>NUCLEOTIDE SEQUENCE [LARGE SCALE GENOMIC DNA]</scope>
    <source>
        <strain evidence="2 3">Sao Paulo</strain>
    </source>
</reference>
<evidence type="ECO:0000313" key="2">
    <source>
        <dbReference type="EMBL" id="EOQ88883.1"/>
    </source>
</evidence>
<dbReference type="CDD" id="cd14727">
    <property type="entry name" value="ChanN-like"/>
    <property type="match status" value="1"/>
</dbReference>
<dbReference type="STRING" id="1249483.LEP1GSC202_1743"/>
<sequence length="289" mass="32878">MKVFYKLSFLFLLLVGFTVFGQEIPNTVKIVRSKTLETVTIDEILKEIPKVDVIVLGEDHDNSDLHRFYETLFQKSLSVSPISLSLEMLEKDHQMVVDEFLSGTISESQFLNSIVHWKNFKSDYLPLVKTAKENHCAVVAANPPRRYVNLISKKGLLAYRDFSKTALSFLPQAYTIEKFLSIEYKQRLSALFGSPEHNSHHKINVEFMILSQATWDQGMAEAISAEIHRSGKKVLHLNGRFHSDRNGGVVSRLREMGHSVLVLSGFSKGKEEEADFTKIADFVILTNDR</sequence>
<gene>
    <name evidence="2" type="ORF">LEP1GSC202_1743</name>
</gene>
<dbReference type="RefSeq" id="WP_015676472.1">
    <property type="nucleotide sequence ID" value="NZ_AOGX02000015.1"/>
</dbReference>
<evidence type="ECO:0000259" key="1">
    <source>
        <dbReference type="Pfam" id="PF04187"/>
    </source>
</evidence>
<feature type="domain" description="Haem-binding uptake Tiki superfamily ChaN" evidence="1">
    <location>
        <begin position="45"/>
        <end position="253"/>
    </location>
</feature>
<dbReference type="InterPro" id="IPR007314">
    <property type="entry name" value="Cofac_haem-bd_dom"/>
</dbReference>
<dbReference type="Proteomes" id="UP000013996">
    <property type="component" value="Unassembled WGS sequence"/>
</dbReference>
<accession>A0A5E8HDK7</accession>
<dbReference type="Gene3D" id="3.40.50.11550">
    <property type="match status" value="1"/>
</dbReference>
<dbReference type="AlphaFoldDB" id="A0A5E8HDK7"/>
<organism evidence="2 3">
    <name type="scientific">Leptospira yanagawae serovar Saopaulo str. Sao Paulo = ATCC 700523</name>
    <dbReference type="NCBI Taxonomy" id="1249483"/>
    <lineage>
        <taxon>Bacteria</taxon>
        <taxon>Pseudomonadati</taxon>
        <taxon>Spirochaetota</taxon>
        <taxon>Spirochaetia</taxon>
        <taxon>Leptospirales</taxon>
        <taxon>Leptospiraceae</taxon>
        <taxon>Leptospira</taxon>
    </lineage>
</organism>
<name>A0A5E8HDK7_9LEPT</name>
<proteinExistence type="predicted"/>
<dbReference type="EMBL" id="AOGX02000015">
    <property type="protein sequence ID" value="EOQ88883.1"/>
    <property type="molecule type" value="Genomic_DNA"/>
</dbReference>
<dbReference type="SUPFAM" id="SSF159501">
    <property type="entry name" value="EreA/ChaN-like"/>
    <property type="match status" value="1"/>
</dbReference>